<sequence>MTTNHLNSESELLQRIAGGDEAAFATLFNTWYPLLSTLVLRVTRSEMLAEEVVQEVFLKIWMGRESLAYVTRFKPFLWVMAKHMAVDALRKAASRVAREQAFGQGLAQTEADQEPDYHTLIDEAVNRLPPQQQKVYLLARRDRLKQAEIAELLGISISTVKSYMQLSVNAITLYIKQKAGLGVAILSILKIFS</sequence>
<keyword evidence="2" id="KW-0805">Transcription regulation</keyword>
<dbReference type="InterPro" id="IPR013324">
    <property type="entry name" value="RNA_pol_sigma_r3/r4-like"/>
</dbReference>
<dbReference type="Gene3D" id="1.10.1740.10">
    <property type="match status" value="1"/>
</dbReference>
<dbReference type="CDD" id="cd06171">
    <property type="entry name" value="Sigma70_r4"/>
    <property type="match status" value="1"/>
</dbReference>
<evidence type="ECO:0000256" key="3">
    <source>
        <dbReference type="ARBA" id="ARBA00023082"/>
    </source>
</evidence>
<gene>
    <name evidence="7" type="ORF">MKQ68_11885</name>
</gene>
<evidence type="ECO:0000313" key="7">
    <source>
        <dbReference type="EMBL" id="UYQ95803.1"/>
    </source>
</evidence>
<comment type="similarity">
    <text evidence="1">Belongs to the sigma-70 factor family. ECF subfamily.</text>
</comment>
<dbReference type="InterPro" id="IPR014284">
    <property type="entry name" value="RNA_pol_sigma-70_dom"/>
</dbReference>
<dbReference type="RefSeq" id="WP_264283481.1">
    <property type="nucleotide sequence ID" value="NZ_CP107006.1"/>
</dbReference>
<dbReference type="SUPFAM" id="SSF88946">
    <property type="entry name" value="Sigma2 domain of RNA polymerase sigma factors"/>
    <property type="match status" value="1"/>
</dbReference>
<accession>A0ABY6J840</accession>
<dbReference type="PANTHER" id="PTHR43133:SF46">
    <property type="entry name" value="RNA POLYMERASE SIGMA-70 FACTOR ECF SUBFAMILY"/>
    <property type="match status" value="1"/>
</dbReference>
<evidence type="ECO:0000256" key="1">
    <source>
        <dbReference type="ARBA" id="ARBA00010641"/>
    </source>
</evidence>
<dbReference type="Proteomes" id="UP001162741">
    <property type="component" value="Chromosome"/>
</dbReference>
<dbReference type="Gene3D" id="1.10.10.10">
    <property type="entry name" value="Winged helix-like DNA-binding domain superfamily/Winged helix DNA-binding domain"/>
    <property type="match status" value="1"/>
</dbReference>
<dbReference type="Pfam" id="PF08281">
    <property type="entry name" value="Sigma70_r4_2"/>
    <property type="match status" value="1"/>
</dbReference>
<dbReference type="EMBL" id="CP107006">
    <property type="protein sequence ID" value="UYQ95803.1"/>
    <property type="molecule type" value="Genomic_DNA"/>
</dbReference>
<dbReference type="InterPro" id="IPR007627">
    <property type="entry name" value="RNA_pol_sigma70_r2"/>
</dbReference>
<evidence type="ECO:0000313" key="8">
    <source>
        <dbReference type="Proteomes" id="UP001162741"/>
    </source>
</evidence>
<proteinExistence type="inferred from homology"/>
<organism evidence="7 8">
    <name type="scientific">Chitinophaga horti</name>
    <dbReference type="NCBI Taxonomy" id="2920382"/>
    <lineage>
        <taxon>Bacteria</taxon>
        <taxon>Pseudomonadati</taxon>
        <taxon>Bacteroidota</taxon>
        <taxon>Chitinophagia</taxon>
        <taxon>Chitinophagales</taxon>
        <taxon>Chitinophagaceae</taxon>
        <taxon>Chitinophaga</taxon>
    </lineage>
</organism>
<feature type="domain" description="RNA polymerase sigma-70 region 2" evidence="5">
    <location>
        <begin position="27"/>
        <end position="93"/>
    </location>
</feature>
<dbReference type="PANTHER" id="PTHR43133">
    <property type="entry name" value="RNA POLYMERASE ECF-TYPE SIGMA FACTO"/>
    <property type="match status" value="1"/>
</dbReference>
<reference evidence="7" key="1">
    <citation type="submission" date="2022-10" db="EMBL/GenBank/DDBJ databases">
        <title>Chitinophaga sp. nov., isolated from soil.</title>
        <authorList>
            <person name="Jeon C.O."/>
        </authorList>
    </citation>
    <scope>NUCLEOTIDE SEQUENCE</scope>
    <source>
        <strain evidence="7">R8</strain>
    </source>
</reference>
<dbReference type="SUPFAM" id="SSF88659">
    <property type="entry name" value="Sigma3 and sigma4 domains of RNA polymerase sigma factors"/>
    <property type="match status" value="1"/>
</dbReference>
<feature type="domain" description="RNA polymerase sigma factor 70 region 4 type 2" evidence="6">
    <location>
        <begin position="120"/>
        <end position="166"/>
    </location>
</feature>
<dbReference type="NCBIfam" id="TIGR02937">
    <property type="entry name" value="sigma70-ECF"/>
    <property type="match status" value="1"/>
</dbReference>
<keyword evidence="4" id="KW-0804">Transcription</keyword>
<evidence type="ECO:0000259" key="6">
    <source>
        <dbReference type="Pfam" id="PF08281"/>
    </source>
</evidence>
<evidence type="ECO:0000256" key="4">
    <source>
        <dbReference type="ARBA" id="ARBA00023163"/>
    </source>
</evidence>
<dbReference type="Pfam" id="PF04542">
    <property type="entry name" value="Sigma70_r2"/>
    <property type="match status" value="1"/>
</dbReference>
<keyword evidence="8" id="KW-1185">Reference proteome</keyword>
<keyword evidence="3" id="KW-0731">Sigma factor</keyword>
<dbReference type="InterPro" id="IPR039425">
    <property type="entry name" value="RNA_pol_sigma-70-like"/>
</dbReference>
<evidence type="ECO:0000259" key="5">
    <source>
        <dbReference type="Pfam" id="PF04542"/>
    </source>
</evidence>
<dbReference type="InterPro" id="IPR013325">
    <property type="entry name" value="RNA_pol_sigma_r2"/>
</dbReference>
<dbReference type="InterPro" id="IPR013249">
    <property type="entry name" value="RNA_pol_sigma70_r4_t2"/>
</dbReference>
<evidence type="ECO:0000256" key="2">
    <source>
        <dbReference type="ARBA" id="ARBA00023015"/>
    </source>
</evidence>
<name>A0ABY6J840_9BACT</name>
<protein>
    <submittedName>
        <fullName evidence="7">Sigma-70 family RNA polymerase sigma factor</fullName>
    </submittedName>
</protein>
<dbReference type="InterPro" id="IPR036388">
    <property type="entry name" value="WH-like_DNA-bd_sf"/>
</dbReference>